<protein>
    <recommendedName>
        <fullName evidence="3">Lipoprotein</fullName>
    </recommendedName>
</protein>
<accession>A0A4R4ENN9</accession>
<keyword evidence="2" id="KW-1185">Reference proteome</keyword>
<dbReference type="EMBL" id="SKFG01000001">
    <property type="protein sequence ID" value="TCZ81223.1"/>
    <property type="molecule type" value="Genomic_DNA"/>
</dbReference>
<dbReference type="RefSeq" id="WP_132416308.1">
    <property type="nucleotide sequence ID" value="NZ_SKFG01000001.1"/>
</dbReference>
<dbReference type="AlphaFoldDB" id="A0A4R4ENN9"/>
<organism evidence="1 2">
    <name type="scientific">Paenibacillus albiflavus</name>
    <dbReference type="NCBI Taxonomy" id="2545760"/>
    <lineage>
        <taxon>Bacteria</taxon>
        <taxon>Bacillati</taxon>
        <taxon>Bacillota</taxon>
        <taxon>Bacilli</taxon>
        <taxon>Bacillales</taxon>
        <taxon>Paenibacillaceae</taxon>
        <taxon>Paenibacillus</taxon>
    </lineage>
</organism>
<dbReference type="OrthoDB" id="2449131at2"/>
<proteinExistence type="predicted"/>
<name>A0A4R4ENN9_9BACL</name>
<evidence type="ECO:0000313" key="1">
    <source>
        <dbReference type="EMBL" id="TCZ81223.1"/>
    </source>
</evidence>
<sequence length="246" mass="28159">MKPIHKRWRLLVLLCLISTLLSGCFYPKDQMKQNQTNPEEYITVVQGAVDKYREIKGGLLPILNSTMETPIYEKYKVDFKKLQEYRLLTTVPANAFENGGSYIYVIVNPEKDPKIKLIDVAAYQSVNQAQQIVSKYIVDTNGKLPQGQLLSKGIAELDWEVIKEAKPTLQSTYNRMNEISYLLQDTGVVTIDYSFDLMKLIDSKSLQNTLTADEDLRELLIANTPFMPIHSVPYHWIDGRPVPQTK</sequence>
<comment type="caution">
    <text evidence="1">The sequence shown here is derived from an EMBL/GenBank/DDBJ whole genome shotgun (WGS) entry which is preliminary data.</text>
</comment>
<evidence type="ECO:0000313" key="2">
    <source>
        <dbReference type="Proteomes" id="UP000295418"/>
    </source>
</evidence>
<reference evidence="1 2" key="1">
    <citation type="submission" date="2019-03" db="EMBL/GenBank/DDBJ databases">
        <authorList>
            <person name="Kim M.K.M."/>
        </authorList>
    </citation>
    <scope>NUCLEOTIDE SEQUENCE [LARGE SCALE GENOMIC DNA]</scope>
    <source>
        <strain evidence="1 2">18JY21-1</strain>
    </source>
</reference>
<dbReference type="PROSITE" id="PS51257">
    <property type="entry name" value="PROKAR_LIPOPROTEIN"/>
    <property type="match status" value="1"/>
</dbReference>
<gene>
    <name evidence="1" type="ORF">E0485_02825</name>
</gene>
<evidence type="ECO:0008006" key="3">
    <source>
        <dbReference type="Google" id="ProtNLM"/>
    </source>
</evidence>
<dbReference type="Proteomes" id="UP000295418">
    <property type="component" value="Unassembled WGS sequence"/>
</dbReference>